<dbReference type="EMBL" id="CAJVPJ010000367">
    <property type="protein sequence ID" value="CAG8516855.1"/>
    <property type="molecule type" value="Genomic_DNA"/>
</dbReference>
<gene>
    <name evidence="3" type="ORF">POCULU_LOCUS3365</name>
</gene>
<dbReference type="InterPro" id="IPR012677">
    <property type="entry name" value="Nucleotide-bd_a/b_plait_sf"/>
</dbReference>
<dbReference type="InterPro" id="IPR000504">
    <property type="entry name" value="RRM_dom"/>
</dbReference>
<dbReference type="AlphaFoldDB" id="A0A9N9F8I8"/>
<proteinExistence type="predicted"/>
<name>A0A9N9F8I8_9GLOM</name>
<protein>
    <submittedName>
        <fullName evidence="3">5123_t:CDS:1</fullName>
    </submittedName>
</protein>
<dbReference type="Pfam" id="PF00076">
    <property type="entry name" value="RRM_1"/>
    <property type="match status" value="1"/>
</dbReference>
<dbReference type="SUPFAM" id="SSF54928">
    <property type="entry name" value="RNA-binding domain, RBD"/>
    <property type="match status" value="1"/>
</dbReference>
<dbReference type="Proteomes" id="UP000789572">
    <property type="component" value="Unassembled WGS sequence"/>
</dbReference>
<evidence type="ECO:0000256" key="1">
    <source>
        <dbReference type="PROSITE-ProRule" id="PRU00176"/>
    </source>
</evidence>
<keyword evidence="4" id="KW-1185">Reference proteome</keyword>
<dbReference type="InterPro" id="IPR035979">
    <property type="entry name" value="RBD_domain_sf"/>
</dbReference>
<evidence type="ECO:0000313" key="4">
    <source>
        <dbReference type="Proteomes" id="UP000789572"/>
    </source>
</evidence>
<dbReference type="Gene3D" id="3.30.70.330">
    <property type="match status" value="1"/>
</dbReference>
<comment type="caution">
    <text evidence="3">The sequence shown here is derived from an EMBL/GenBank/DDBJ whole genome shotgun (WGS) entry which is preliminary data.</text>
</comment>
<reference evidence="3" key="1">
    <citation type="submission" date="2021-06" db="EMBL/GenBank/DDBJ databases">
        <authorList>
            <person name="Kallberg Y."/>
            <person name="Tangrot J."/>
            <person name="Rosling A."/>
        </authorList>
    </citation>
    <scope>NUCLEOTIDE SEQUENCE</scope>
    <source>
        <strain evidence="3">IA702</strain>
    </source>
</reference>
<accession>A0A9N9F8I8</accession>
<organism evidence="3 4">
    <name type="scientific">Paraglomus occultum</name>
    <dbReference type="NCBI Taxonomy" id="144539"/>
    <lineage>
        <taxon>Eukaryota</taxon>
        <taxon>Fungi</taxon>
        <taxon>Fungi incertae sedis</taxon>
        <taxon>Mucoromycota</taxon>
        <taxon>Glomeromycotina</taxon>
        <taxon>Glomeromycetes</taxon>
        <taxon>Paraglomerales</taxon>
        <taxon>Paraglomeraceae</taxon>
        <taxon>Paraglomus</taxon>
    </lineage>
</organism>
<evidence type="ECO:0000313" key="3">
    <source>
        <dbReference type="EMBL" id="CAG8516855.1"/>
    </source>
</evidence>
<dbReference type="GO" id="GO:0003723">
    <property type="term" value="F:RNA binding"/>
    <property type="evidence" value="ECO:0007669"/>
    <property type="project" value="UniProtKB-UniRule"/>
</dbReference>
<keyword evidence="1" id="KW-0694">RNA-binding</keyword>
<dbReference type="PROSITE" id="PS50102">
    <property type="entry name" value="RRM"/>
    <property type="match status" value="1"/>
</dbReference>
<sequence>MSQPLRVYLRIWPYIQNFHDGKKIYDFLKKYGDIEIFHIRREIETRKYQRIGFVQYKESEKVKHLVSKSYYSFNSMTMKVEMSDPITNIYGDASVDQPSFNVQRTWAWKGFYMTHSTFIGEMKQKNTMNGMN</sequence>
<evidence type="ECO:0000259" key="2">
    <source>
        <dbReference type="PROSITE" id="PS50102"/>
    </source>
</evidence>
<feature type="domain" description="RRM" evidence="2">
    <location>
        <begin position="5"/>
        <end position="85"/>
    </location>
</feature>